<dbReference type="Pfam" id="PF10432">
    <property type="entry name" value="bact-PGI_C"/>
    <property type="match status" value="1"/>
</dbReference>
<dbReference type="GO" id="GO:1901135">
    <property type="term" value="P:carbohydrate derivative metabolic process"/>
    <property type="evidence" value="ECO:0007669"/>
    <property type="project" value="InterPro"/>
</dbReference>
<comment type="caution">
    <text evidence="4">The sequence shown here is derived from an EMBL/GenBank/DDBJ whole genome shotgun (WGS) entry which is preliminary data.</text>
</comment>
<dbReference type="GO" id="GO:0097367">
    <property type="term" value="F:carbohydrate derivative binding"/>
    <property type="evidence" value="ECO:0007669"/>
    <property type="project" value="InterPro"/>
</dbReference>
<feature type="non-terminal residue" evidence="4">
    <location>
        <position position="189"/>
    </location>
</feature>
<comment type="similarity">
    <text evidence="1">Belongs to the PGI/PMI family.</text>
</comment>
<dbReference type="GO" id="GO:0004347">
    <property type="term" value="F:glucose-6-phosphate isomerase activity"/>
    <property type="evidence" value="ECO:0007669"/>
    <property type="project" value="InterPro"/>
</dbReference>
<evidence type="ECO:0000313" key="4">
    <source>
        <dbReference type="EMBL" id="GAG51183.1"/>
    </source>
</evidence>
<dbReference type="InterPro" id="IPR046348">
    <property type="entry name" value="SIS_dom_sf"/>
</dbReference>
<feature type="non-terminal residue" evidence="4">
    <location>
        <position position="1"/>
    </location>
</feature>
<dbReference type="CDD" id="cd05637">
    <property type="entry name" value="SIS_PGI_PMI_2"/>
    <property type="match status" value="1"/>
</dbReference>
<feature type="domain" description="Bifunctional glucose-6-phosphate/mannose-6-phosphate isomerase C-terminal" evidence="3">
    <location>
        <begin position="76"/>
        <end position="189"/>
    </location>
</feature>
<dbReference type="Gene3D" id="3.40.50.10490">
    <property type="entry name" value="Glucose-6-phosphate isomerase like protein, domain 1"/>
    <property type="match status" value="2"/>
</dbReference>
<dbReference type="SUPFAM" id="SSF53697">
    <property type="entry name" value="SIS domain"/>
    <property type="match status" value="1"/>
</dbReference>
<protein>
    <recommendedName>
        <fullName evidence="3">Bifunctional glucose-6-phosphate/mannose-6-phosphate isomerase C-terminal domain-containing protein</fullName>
    </recommendedName>
</protein>
<dbReference type="InterPro" id="IPR019490">
    <property type="entry name" value="Glu6P/Mann6P_isomerase_C"/>
</dbReference>
<evidence type="ECO:0000256" key="2">
    <source>
        <dbReference type="ARBA" id="ARBA00023235"/>
    </source>
</evidence>
<name>X0YS05_9ZZZZ</name>
<dbReference type="AlphaFoldDB" id="X0YS05"/>
<organism evidence="4">
    <name type="scientific">marine sediment metagenome</name>
    <dbReference type="NCBI Taxonomy" id="412755"/>
    <lineage>
        <taxon>unclassified sequences</taxon>
        <taxon>metagenomes</taxon>
        <taxon>ecological metagenomes</taxon>
    </lineage>
</organism>
<gene>
    <name evidence="4" type="ORF">S01H1_82646</name>
</gene>
<proteinExistence type="inferred from homology"/>
<evidence type="ECO:0000259" key="3">
    <source>
        <dbReference type="Pfam" id="PF10432"/>
    </source>
</evidence>
<keyword evidence="2" id="KW-0413">Isomerase</keyword>
<sequence>EAVERKAKTVAITSGGKLAKLCDKVIKVPAGFQPRAALGYLFFPILGVLHNAGIADVKNQELNEMLALIKDTEKYKEKAQELVKKIGDRVPVIYSSESLGVVAYRWKTQFNENAKCPAFYHLFPEMNHNELVGFQGMDRQKYAIIMLRDEHDHPRIKKRMDICKEIMEERVDVIEVHTEGEALLSRIFS</sequence>
<reference evidence="4" key="1">
    <citation type="journal article" date="2014" name="Front. Microbiol.">
        <title>High frequency of phylogenetically diverse reductive dehalogenase-homologous genes in deep subseafloor sedimentary metagenomes.</title>
        <authorList>
            <person name="Kawai M."/>
            <person name="Futagami T."/>
            <person name="Toyoda A."/>
            <person name="Takaki Y."/>
            <person name="Nishi S."/>
            <person name="Hori S."/>
            <person name="Arai W."/>
            <person name="Tsubouchi T."/>
            <person name="Morono Y."/>
            <person name="Uchiyama I."/>
            <person name="Ito T."/>
            <person name="Fujiyama A."/>
            <person name="Inagaki F."/>
            <person name="Takami H."/>
        </authorList>
    </citation>
    <scope>NUCLEOTIDE SEQUENCE</scope>
    <source>
        <strain evidence="4">Expedition CK06-06</strain>
    </source>
</reference>
<accession>X0YS05</accession>
<dbReference type="GO" id="GO:0005975">
    <property type="term" value="P:carbohydrate metabolic process"/>
    <property type="evidence" value="ECO:0007669"/>
    <property type="project" value="InterPro"/>
</dbReference>
<evidence type="ECO:0000256" key="1">
    <source>
        <dbReference type="ARBA" id="ARBA00010523"/>
    </source>
</evidence>
<dbReference type="GO" id="GO:0004476">
    <property type="term" value="F:mannose-6-phosphate isomerase activity"/>
    <property type="evidence" value="ECO:0007669"/>
    <property type="project" value="InterPro"/>
</dbReference>
<dbReference type="EMBL" id="BARS01056052">
    <property type="protein sequence ID" value="GAG51183.1"/>
    <property type="molecule type" value="Genomic_DNA"/>
</dbReference>